<accession>A0AAD7GH38</accession>
<proteinExistence type="predicted"/>
<feature type="compositionally biased region" description="Polar residues" evidence="1">
    <location>
        <begin position="81"/>
        <end position="97"/>
    </location>
</feature>
<feature type="compositionally biased region" description="Pro residues" evidence="1">
    <location>
        <begin position="134"/>
        <end position="146"/>
    </location>
</feature>
<feature type="region of interest" description="Disordered" evidence="1">
    <location>
        <begin position="29"/>
        <end position="146"/>
    </location>
</feature>
<feature type="compositionally biased region" description="Polar residues" evidence="1">
    <location>
        <begin position="29"/>
        <end position="49"/>
    </location>
</feature>
<feature type="compositionally biased region" description="Basic residues" evidence="1">
    <location>
        <begin position="111"/>
        <end position="133"/>
    </location>
</feature>
<dbReference type="EMBL" id="JARKIE010000042">
    <property type="protein sequence ID" value="KAJ7694406.1"/>
    <property type="molecule type" value="Genomic_DNA"/>
</dbReference>
<sequence length="169" mass="18553">MTEYDYSEEGRARYAATQKRIAQWAHGTPTLSSLKSPFTPRSSVYSGSDATARPHHGPSRAPSHHPSTHQSHRPSTHHTYRPSQAGTRSQVTSSTVYPSQSISQAPAPSAHRSHASTHRSSSSHHSHHTHHYHSPPPPSTYVVSPPPGHVSRGVIILRQRGQAPSIVYY</sequence>
<gene>
    <name evidence="2" type="ORF">B0H17DRAFT_1199270</name>
</gene>
<feature type="compositionally biased region" description="Low complexity" evidence="1">
    <location>
        <begin position="98"/>
        <end position="110"/>
    </location>
</feature>
<reference evidence="2" key="1">
    <citation type="submission" date="2023-03" db="EMBL/GenBank/DDBJ databases">
        <title>Massive genome expansion in bonnet fungi (Mycena s.s.) driven by repeated elements and novel gene families across ecological guilds.</title>
        <authorList>
            <consortium name="Lawrence Berkeley National Laboratory"/>
            <person name="Harder C.B."/>
            <person name="Miyauchi S."/>
            <person name="Viragh M."/>
            <person name="Kuo A."/>
            <person name="Thoen E."/>
            <person name="Andreopoulos B."/>
            <person name="Lu D."/>
            <person name="Skrede I."/>
            <person name="Drula E."/>
            <person name="Henrissat B."/>
            <person name="Morin E."/>
            <person name="Kohler A."/>
            <person name="Barry K."/>
            <person name="LaButti K."/>
            <person name="Morin E."/>
            <person name="Salamov A."/>
            <person name="Lipzen A."/>
            <person name="Mereny Z."/>
            <person name="Hegedus B."/>
            <person name="Baldrian P."/>
            <person name="Stursova M."/>
            <person name="Weitz H."/>
            <person name="Taylor A."/>
            <person name="Grigoriev I.V."/>
            <person name="Nagy L.G."/>
            <person name="Martin F."/>
            <person name="Kauserud H."/>
        </authorList>
    </citation>
    <scope>NUCLEOTIDE SEQUENCE</scope>
    <source>
        <strain evidence="2">CBHHK067</strain>
    </source>
</reference>
<evidence type="ECO:0000313" key="3">
    <source>
        <dbReference type="Proteomes" id="UP001221757"/>
    </source>
</evidence>
<feature type="compositionally biased region" description="Basic residues" evidence="1">
    <location>
        <begin position="53"/>
        <end position="80"/>
    </location>
</feature>
<organism evidence="2 3">
    <name type="scientific">Mycena rosella</name>
    <name type="common">Pink bonnet</name>
    <name type="synonym">Agaricus rosellus</name>
    <dbReference type="NCBI Taxonomy" id="1033263"/>
    <lineage>
        <taxon>Eukaryota</taxon>
        <taxon>Fungi</taxon>
        <taxon>Dikarya</taxon>
        <taxon>Basidiomycota</taxon>
        <taxon>Agaricomycotina</taxon>
        <taxon>Agaricomycetes</taxon>
        <taxon>Agaricomycetidae</taxon>
        <taxon>Agaricales</taxon>
        <taxon>Marasmiineae</taxon>
        <taxon>Mycenaceae</taxon>
        <taxon>Mycena</taxon>
    </lineage>
</organism>
<dbReference type="AlphaFoldDB" id="A0AAD7GH38"/>
<evidence type="ECO:0000256" key="1">
    <source>
        <dbReference type="SAM" id="MobiDB-lite"/>
    </source>
</evidence>
<dbReference type="Proteomes" id="UP001221757">
    <property type="component" value="Unassembled WGS sequence"/>
</dbReference>
<name>A0AAD7GH38_MYCRO</name>
<evidence type="ECO:0000313" key="2">
    <source>
        <dbReference type="EMBL" id="KAJ7694406.1"/>
    </source>
</evidence>
<keyword evidence="3" id="KW-1185">Reference proteome</keyword>
<comment type="caution">
    <text evidence="2">The sequence shown here is derived from an EMBL/GenBank/DDBJ whole genome shotgun (WGS) entry which is preliminary data.</text>
</comment>
<protein>
    <submittedName>
        <fullName evidence="2">Uncharacterized protein</fullName>
    </submittedName>
</protein>